<name>A0A645D2E2_9ZZZZ</name>
<evidence type="ECO:0008006" key="2">
    <source>
        <dbReference type="Google" id="ProtNLM"/>
    </source>
</evidence>
<dbReference type="EMBL" id="VSSQ01032079">
    <property type="protein sequence ID" value="MPM83228.1"/>
    <property type="molecule type" value="Genomic_DNA"/>
</dbReference>
<proteinExistence type="predicted"/>
<comment type="caution">
    <text evidence="1">The sequence shown here is derived from an EMBL/GenBank/DDBJ whole genome shotgun (WGS) entry which is preliminary data.</text>
</comment>
<protein>
    <recommendedName>
        <fullName evidence="2">Outer membrane protein beta-barrel domain-containing protein</fullName>
    </recommendedName>
</protein>
<accession>A0A645D2E2</accession>
<gene>
    <name evidence="1" type="ORF">SDC9_130291</name>
</gene>
<evidence type="ECO:0000313" key="1">
    <source>
        <dbReference type="EMBL" id="MPM83228.1"/>
    </source>
</evidence>
<organism evidence="1">
    <name type="scientific">bioreactor metagenome</name>
    <dbReference type="NCBI Taxonomy" id="1076179"/>
    <lineage>
        <taxon>unclassified sequences</taxon>
        <taxon>metagenomes</taxon>
        <taxon>ecological metagenomes</taxon>
    </lineage>
</organism>
<reference evidence="1" key="1">
    <citation type="submission" date="2019-08" db="EMBL/GenBank/DDBJ databases">
        <authorList>
            <person name="Kucharzyk K."/>
            <person name="Murdoch R.W."/>
            <person name="Higgins S."/>
            <person name="Loffler F."/>
        </authorList>
    </citation>
    <scope>NUCLEOTIDE SEQUENCE</scope>
</reference>
<sequence length="55" mass="5903">MGYKPFDAGVGIGVGAEFGSFLVDLGWDMGLLNISRNKEVNVKSQNAHLAVGFKF</sequence>
<dbReference type="AlphaFoldDB" id="A0A645D2E2"/>